<feature type="compositionally biased region" description="Polar residues" evidence="1">
    <location>
        <begin position="39"/>
        <end position="51"/>
    </location>
</feature>
<feature type="region of interest" description="Disordered" evidence="1">
    <location>
        <begin position="1"/>
        <end position="73"/>
    </location>
</feature>
<evidence type="ECO:0000313" key="2">
    <source>
        <dbReference type="EMBL" id="WOO83319.1"/>
    </source>
</evidence>
<name>A0AAF0YGC0_9TREE</name>
<gene>
    <name evidence="2" type="ORF">LOC62_05G006847</name>
</gene>
<evidence type="ECO:0000313" key="3">
    <source>
        <dbReference type="Proteomes" id="UP000827549"/>
    </source>
</evidence>
<sequence length="235" mass="26402">MWKPSRPPMRRQPSPTPPPPGPDSVENKHPLAGPAGSSWLDSRNDNNQLDTSPKAPPLADTRRFSAQGYTSDDRLDLYLEQMWEAYEEEMLSEEEAKYEAQRQMEEELEFGFDEEEDPDHSMRSDLDADSDNLSDRLDDDTSDDSSSNDSPSNLPPIGLQQKQEVIQALSGLKSGYGSFRSSFTPSDLTRAVESQSWEYVDHVSGGARIGALLDRLKQSIILEDSDTEIERLHDP</sequence>
<reference evidence="2" key="1">
    <citation type="submission" date="2023-10" db="EMBL/GenBank/DDBJ databases">
        <authorList>
            <person name="Noh H."/>
        </authorList>
    </citation>
    <scope>NUCLEOTIDE SEQUENCE</scope>
    <source>
        <strain evidence="2">DUCC4014</strain>
    </source>
</reference>
<dbReference type="EMBL" id="CP086718">
    <property type="protein sequence ID" value="WOO83319.1"/>
    <property type="molecule type" value="Genomic_DNA"/>
</dbReference>
<feature type="compositionally biased region" description="Basic and acidic residues" evidence="1">
    <location>
        <begin position="94"/>
        <end position="105"/>
    </location>
</feature>
<protein>
    <submittedName>
        <fullName evidence="2">Uncharacterized protein</fullName>
    </submittedName>
</protein>
<proteinExistence type="predicted"/>
<accession>A0AAF0YGC0</accession>
<feature type="compositionally biased region" description="Acidic residues" evidence="1">
    <location>
        <begin position="127"/>
        <end position="143"/>
    </location>
</feature>
<organism evidence="2 3">
    <name type="scientific">Vanrija pseudolonga</name>
    <dbReference type="NCBI Taxonomy" id="143232"/>
    <lineage>
        <taxon>Eukaryota</taxon>
        <taxon>Fungi</taxon>
        <taxon>Dikarya</taxon>
        <taxon>Basidiomycota</taxon>
        <taxon>Agaricomycotina</taxon>
        <taxon>Tremellomycetes</taxon>
        <taxon>Trichosporonales</taxon>
        <taxon>Trichosporonaceae</taxon>
        <taxon>Vanrija</taxon>
    </lineage>
</organism>
<feature type="compositionally biased region" description="Low complexity" evidence="1">
    <location>
        <begin position="144"/>
        <end position="156"/>
    </location>
</feature>
<evidence type="ECO:0000256" key="1">
    <source>
        <dbReference type="SAM" id="MobiDB-lite"/>
    </source>
</evidence>
<dbReference type="GeneID" id="87810022"/>
<feature type="compositionally biased region" description="Acidic residues" evidence="1">
    <location>
        <begin position="106"/>
        <end position="118"/>
    </location>
</feature>
<dbReference type="AlphaFoldDB" id="A0AAF0YGC0"/>
<feature type="region of interest" description="Disordered" evidence="1">
    <location>
        <begin position="90"/>
        <end position="163"/>
    </location>
</feature>
<dbReference type="RefSeq" id="XP_062629345.1">
    <property type="nucleotide sequence ID" value="XM_062773361.1"/>
</dbReference>
<keyword evidence="3" id="KW-1185">Reference proteome</keyword>
<dbReference type="Proteomes" id="UP000827549">
    <property type="component" value="Chromosome 5"/>
</dbReference>